<evidence type="ECO:0008006" key="3">
    <source>
        <dbReference type="Google" id="ProtNLM"/>
    </source>
</evidence>
<organism evidence="1 2">
    <name type="scientific">candidate division CSSED10-310 bacterium</name>
    <dbReference type="NCBI Taxonomy" id="2855610"/>
    <lineage>
        <taxon>Bacteria</taxon>
        <taxon>Bacteria division CSSED10-310</taxon>
    </lineage>
</organism>
<name>A0ABV6Z479_UNCC1</name>
<proteinExistence type="predicted"/>
<gene>
    <name evidence="1" type="ORF">ACFL27_23895</name>
</gene>
<dbReference type="Proteomes" id="UP001594351">
    <property type="component" value="Unassembled WGS sequence"/>
</dbReference>
<reference evidence="1 2" key="1">
    <citation type="submission" date="2024-09" db="EMBL/GenBank/DDBJ databases">
        <title>Laminarin stimulates single cell rates of sulfate reduction while oxygen inhibits transcriptomic activity in coastal marine sediment.</title>
        <authorList>
            <person name="Lindsay M."/>
            <person name="Orcutt B."/>
            <person name="Emerson D."/>
            <person name="Stepanauskas R."/>
            <person name="D'Angelo T."/>
        </authorList>
    </citation>
    <scope>NUCLEOTIDE SEQUENCE [LARGE SCALE GENOMIC DNA]</scope>
    <source>
        <strain evidence="1">SAG AM-311-K15</strain>
    </source>
</reference>
<accession>A0ABV6Z479</accession>
<evidence type="ECO:0000313" key="1">
    <source>
        <dbReference type="EMBL" id="MFC1853253.1"/>
    </source>
</evidence>
<sequence>MQRRSKVLIMVLIGFCFLWGSSRESQAIEAINLGLKYWYPTWELDGYSDFGKIEWETDTGMFGPGCTFIFTPRFALSLSFFQGSFSYPFPNAAYLGDNTDADWSSNRTDVDIIPAFLIGEHFNIFVGLKYLAYDQTIEGTWYGTGNWQIKYDLEGYGPGFGVGFNFPIGSTPVTIYSTLSAVVLLGNFETSGTHNTGSKATLVYPIGAVELGARYSLTRIPLQFMLSYRYQRSQINFDWEEEDSTWDSLDENFSGLILYAGYSFVF</sequence>
<evidence type="ECO:0000313" key="2">
    <source>
        <dbReference type="Proteomes" id="UP001594351"/>
    </source>
</evidence>
<keyword evidence="2" id="KW-1185">Reference proteome</keyword>
<comment type="caution">
    <text evidence="1">The sequence shown here is derived from an EMBL/GenBank/DDBJ whole genome shotgun (WGS) entry which is preliminary data.</text>
</comment>
<dbReference type="EMBL" id="JBHPBY010000456">
    <property type="protein sequence ID" value="MFC1853253.1"/>
    <property type="molecule type" value="Genomic_DNA"/>
</dbReference>
<protein>
    <recommendedName>
        <fullName evidence="3">Outer membrane protein beta-barrel domain-containing protein</fullName>
    </recommendedName>
</protein>